<dbReference type="Proteomes" id="UP000275910">
    <property type="component" value="Unassembled WGS sequence"/>
</dbReference>
<proteinExistence type="predicted"/>
<feature type="compositionally biased region" description="Low complexity" evidence="1">
    <location>
        <begin position="24"/>
        <end position="33"/>
    </location>
</feature>
<dbReference type="RefSeq" id="WP_123647722.1">
    <property type="nucleotide sequence ID" value="NZ_RCTY01000031.1"/>
</dbReference>
<evidence type="ECO:0000313" key="3">
    <source>
        <dbReference type="Proteomes" id="UP000275910"/>
    </source>
</evidence>
<feature type="region of interest" description="Disordered" evidence="1">
    <location>
        <begin position="1"/>
        <end position="73"/>
    </location>
</feature>
<gene>
    <name evidence="2" type="ORF">D9T17_12535</name>
</gene>
<comment type="caution">
    <text evidence="2">The sequence shown here is derived from an EMBL/GenBank/DDBJ whole genome shotgun (WGS) entry which is preliminary data.</text>
</comment>
<protein>
    <submittedName>
        <fullName evidence="2">Uncharacterized protein</fullName>
    </submittedName>
</protein>
<evidence type="ECO:0000256" key="1">
    <source>
        <dbReference type="SAM" id="MobiDB-lite"/>
    </source>
</evidence>
<evidence type="ECO:0000313" key="2">
    <source>
        <dbReference type="EMBL" id="ROU06673.1"/>
    </source>
</evidence>
<dbReference type="AlphaFoldDB" id="A0A3N2RGS5"/>
<feature type="compositionally biased region" description="Basic and acidic residues" evidence="1">
    <location>
        <begin position="1"/>
        <end position="14"/>
    </location>
</feature>
<name>A0A3N2RGS5_LYSEN</name>
<sequence>MGTHSDERKDDRKSAASPQDSKPPHGQGHQPLPGEDPPKSEGAKRKHVQNADLPPGVGHQPLPGEDPPSGRED</sequence>
<organism evidence="2 3">
    <name type="scientific">Lysobacter enzymogenes</name>
    <dbReference type="NCBI Taxonomy" id="69"/>
    <lineage>
        <taxon>Bacteria</taxon>
        <taxon>Pseudomonadati</taxon>
        <taxon>Pseudomonadota</taxon>
        <taxon>Gammaproteobacteria</taxon>
        <taxon>Lysobacterales</taxon>
        <taxon>Lysobacteraceae</taxon>
        <taxon>Lysobacter</taxon>
    </lineage>
</organism>
<accession>A0A3N2RGS5</accession>
<dbReference type="EMBL" id="RCTY01000031">
    <property type="protein sequence ID" value="ROU06673.1"/>
    <property type="molecule type" value="Genomic_DNA"/>
</dbReference>
<reference evidence="2 3" key="1">
    <citation type="submission" date="2018-10" db="EMBL/GenBank/DDBJ databases">
        <title>The genome of Lysobacter enzymogenes OH11.</title>
        <authorList>
            <person name="Liu F."/>
            <person name="Zhao Y."/>
            <person name="Qian G."/>
            <person name="Chen Y."/>
            <person name="Xu H."/>
        </authorList>
    </citation>
    <scope>NUCLEOTIDE SEQUENCE [LARGE SCALE GENOMIC DNA]</scope>
    <source>
        <strain evidence="2 3">OH11</strain>
    </source>
</reference>